<keyword evidence="2" id="KW-1133">Transmembrane helix</keyword>
<sequence length="227" mass="22642">MSQQVPPYPYSAPEPGGWGPPSGPPGYPPAGHGAPMRPGPPAAPGQQRPSGTNVMAILAVVFAFVFSPLGIVFGVIGRRQTRRTGQPGRGLATTGLVLSVVFLLLGIAVAVYLTVVAAQFARSIPTTPSGLPDVPGVSAPAVTGPAGSGTVAVADGDYGPELPADALAAEVGAQTGAQDVICPGYLPAQVEASSTCDGTAEGQSARYRATVTAVTGSEASIDIAREN</sequence>
<keyword evidence="2" id="KW-0812">Transmembrane</keyword>
<dbReference type="Pfam" id="PF13828">
    <property type="entry name" value="DUF4190"/>
    <property type="match status" value="1"/>
</dbReference>
<proteinExistence type="predicted"/>
<keyword evidence="5" id="KW-1185">Reference proteome</keyword>
<evidence type="ECO:0000259" key="3">
    <source>
        <dbReference type="Pfam" id="PF13828"/>
    </source>
</evidence>
<protein>
    <submittedName>
        <fullName evidence="4">DUF4190 domain-containing protein</fullName>
    </submittedName>
</protein>
<dbReference type="RefSeq" id="WP_337693134.1">
    <property type="nucleotide sequence ID" value="NZ_JBBEGN010000001.1"/>
</dbReference>
<feature type="transmembrane region" description="Helical" evidence="2">
    <location>
        <begin position="54"/>
        <end position="76"/>
    </location>
</feature>
<reference evidence="4 5" key="1">
    <citation type="submission" date="2024-03" db="EMBL/GenBank/DDBJ databases">
        <title>Actinomycetospora sp. OC33-EN08, a novel actinomycete isolated from wild orchid (Aerides multiflora).</title>
        <authorList>
            <person name="Suriyachadkun C."/>
        </authorList>
    </citation>
    <scope>NUCLEOTIDE SEQUENCE [LARGE SCALE GENOMIC DNA]</scope>
    <source>
        <strain evidence="4 5">OC33-EN08</strain>
    </source>
</reference>
<comment type="caution">
    <text evidence="4">The sequence shown here is derived from an EMBL/GenBank/DDBJ whole genome shotgun (WGS) entry which is preliminary data.</text>
</comment>
<keyword evidence="2" id="KW-0472">Membrane</keyword>
<gene>
    <name evidence="4" type="ORF">WCD74_01965</name>
</gene>
<feature type="compositionally biased region" description="Pro residues" evidence="1">
    <location>
        <begin position="1"/>
        <end position="12"/>
    </location>
</feature>
<dbReference type="EMBL" id="JBBEGN010000001">
    <property type="protein sequence ID" value="MEJ2866513.1"/>
    <property type="molecule type" value="Genomic_DNA"/>
</dbReference>
<feature type="region of interest" description="Disordered" evidence="1">
    <location>
        <begin position="1"/>
        <end position="49"/>
    </location>
</feature>
<evidence type="ECO:0000313" key="5">
    <source>
        <dbReference type="Proteomes" id="UP001385809"/>
    </source>
</evidence>
<accession>A0ABU8MJ93</accession>
<organism evidence="4 5">
    <name type="scientific">Actinomycetospora aurantiaca</name>
    <dbReference type="NCBI Taxonomy" id="3129233"/>
    <lineage>
        <taxon>Bacteria</taxon>
        <taxon>Bacillati</taxon>
        <taxon>Actinomycetota</taxon>
        <taxon>Actinomycetes</taxon>
        <taxon>Pseudonocardiales</taxon>
        <taxon>Pseudonocardiaceae</taxon>
        <taxon>Actinomycetospora</taxon>
    </lineage>
</organism>
<dbReference type="InterPro" id="IPR025241">
    <property type="entry name" value="DUF4190"/>
</dbReference>
<feature type="transmembrane region" description="Helical" evidence="2">
    <location>
        <begin position="96"/>
        <end position="121"/>
    </location>
</feature>
<name>A0ABU8MJ93_9PSEU</name>
<dbReference type="Proteomes" id="UP001385809">
    <property type="component" value="Unassembled WGS sequence"/>
</dbReference>
<feature type="domain" description="DUF4190" evidence="3">
    <location>
        <begin position="54"/>
        <end position="108"/>
    </location>
</feature>
<evidence type="ECO:0000256" key="1">
    <source>
        <dbReference type="SAM" id="MobiDB-lite"/>
    </source>
</evidence>
<evidence type="ECO:0000313" key="4">
    <source>
        <dbReference type="EMBL" id="MEJ2866513.1"/>
    </source>
</evidence>
<evidence type="ECO:0000256" key="2">
    <source>
        <dbReference type="SAM" id="Phobius"/>
    </source>
</evidence>